<feature type="compositionally biased region" description="Polar residues" evidence="9">
    <location>
        <begin position="116"/>
        <end position="143"/>
    </location>
</feature>
<proteinExistence type="inferred from homology"/>
<evidence type="ECO:0000256" key="1">
    <source>
        <dbReference type="ARBA" id="ARBA00004141"/>
    </source>
</evidence>
<keyword evidence="8" id="KW-0407">Ion channel</keyword>
<dbReference type="GO" id="GO:0005261">
    <property type="term" value="F:monoatomic cation channel activity"/>
    <property type="evidence" value="ECO:0007669"/>
    <property type="project" value="TreeGrafter"/>
</dbReference>
<evidence type="ECO:0000256" key="5">
    <source>
        <dbReference type="ARBA" id="ARBA00022989"/>
    </source>
</evidence>
<dbReference type="AlphaFoldDB" id="A0A9Q9XQ15"/>
<evidence type="ECO:0000256" key="4">
    <source>
        <dbReference type="ARBA" id="ARBA00022692"/>
    </source>
</evidence>
<evidence type="ECO:0000256" key="7">
    <source>
        <dbReference type="ARBA" id="ARBA00023136"/>
    </source>
</evidence>
<keyword evidence="4 10" id="KW-0812">Transmembrane</keyword>
<dbReference type="PANTHER" id="PTHR32261:SF4">
    <property type="entry name" value="CALCIUM HOMEOSTASIS MODULATOR PROTEIN 6"/>
    <property type="match status" value="1"/>
</dbReference>
<dbReference type="RefSeq" id="XP_042605851.1">
    <property type="nucleotide sequence ID" value="XM_042749917.1"/>
</dbReference>
<dbReference type="Pfam" id="PF14798">
    <property type="entry name" value="Ca_hom_mod"/>
    <property type="match status" value="1"/>
</dbReference>
<feature type="transmembrane region" description="Helical" evidence="10">
    <location>
        <begin position="237"/>
        <end position="256"/>
    </location>
</feature>
<keyword evidence="6" id="KW-0406">Ion transport</keyword>
<reference evidence="11" key="1">
    <citation type="submission" date="2025-08" db="UniProtKB">
        <authorList>
            <consortium name="RefSeq"/>
        </authorList>
    </citation>
    <scope>IDENTIFICATION</scope>
    <source>
        <tissue evidence="11">Muscle</tissue>
    </source>
</reference>
<comment type="similarity">
    <text evidence="2">Belongs to the CALHM family.</text>
</comment>
<organism evidence="11">
    <name type="scientific">Cyprinus carpio</name>
    <name type="common">Common carp</name>
    <dbReference type="NCBI Taxonomy" id="7962"/>
    <lineage>
        <taxon>Eukaryota</taxon>
        <taxon>Metazoa</taxon>
        <taxon>Chordata</taxon>
        <taxon>Craniata</taxon>
        <taxon>Vertebrata</taxon>
        <taxon>Euteleostomi</taxon>
        <taxon>Actinopterygii</taxon>
        <taxon>Neopterygii</taxon>
        <taxon>Teleostei</taxon>
        <taxon>Ostariophysi</taxon>
        <taxon>Cypriniformes</taxon>
        <taxon>Cyprinidae</taxon>
        <taxon>Cyprininae</taxon>
        <taxon>Cyprinus</taxon>
    </lineage>
</organism>
<dbReference type="GO" id="GO:1904669">
    <property type="term" value="P:ATP export"/>
    <property type="evidence" value="ECO:0007669"/>
    <property type="project" value="UniProtKB-ARBA"/>
</dbReference>
<feature type="transmembrane region" description="Helical" evidence="10">
    <location>
        <begin position="81"/>
        <end position="105"/>
    </location>
</feature>
<accession>A0A9Q9XQ15</accession>
<evidence type="ECO:0000313" key="11">
    <source>
        <dbReference type="RefSeq" id="XP_042605851.1"/>
    </source>
</evidence>
<comment type="subcellular location">
    <subcellularLocation>
        <location evidence="1">Membrane</location>
        <topology evidence="1">Multi-pass membrane protein</topology>
    </subcellularLocation>
</comment>
<name>A0A9Q9XQ15_CYPCA</name>
<keyword evidence="5 10" id="KW-1133">Transmembrane helix</keyword>
<evidence type="ECO:0000256" key="8">
    <source>
        <dbReference type="ARBA" id="ARBA00023303"/>
    </source>
</evidence>
<evidence type="ECO:0000256" key="3">
    <source>
        <dbReference type="ARBA" id="ARBA00022448"/>
    </source>
</evidence>
<dbReference type="OrthoDB" id="8864266at2759"/>
<feature type="transmembrane region" description="Helical" evidence="10">
    <location>
        <begin position="51"/>
        <end position="69"/>
    </location>
</feature>
<evidence type="ECO:0000256" key="2">
    <source>
        <dbReference type="ARBA" id="ARBA00008497"/>
    </source>
</evidence>
<dbReference type="Proteomes" id="UP001155660">
    <property type="component" value="Chromosome B22"/>
</dbReference>
<evidence type="ECO:0000256" key="6">
    <source>
        <dbReference type="ARBA" id="ARBA00023065"/>
    </source>
</evidence>
<dbReference type="PANTHER" id="PTHR32261">
    <property type="entry name" value="CALCIUM HOMEOSTASIS MODULATOR PROTEIN"/>
    <property type="match status" value="1"/>
</dbReference>
<gene>
    <name evidence="11" type="primary">LOC109064470</name>
</gene>
<sequence length="320" mass="36342">MRSHYSILWKKLQTFPQTVREEQLCDRIPTALKMQIKTFFKAAVKLISKKNAITSVPLSFMLLGLQALLDVQFACPCKVKWNALISGFVFIVPSLFAFVIMIMLLRPCKYKCSRSQRQNSGGRMQGQDNNEASQEQDKSGQSQEQDKSAIYQSEETMQSFETVLMACLIPPIVWICIFLIDGDYLACGLTDWNGQYACDKDLHPICVNWCKPTELNQGGNETDLYERTRELIDQSKCIGYSLAFVFCIIAIIIVTANDCNRGRNSACCRNAAPENEGEVRRDLLADLHKKQSVQHEMGKLQDDGSRHRHPSQVVEIEEKV</sequence>
<evidence type="ECO:0000256" key="10">
    <source>
        <dbReference type="SAM" id="Phobius"/>
    </source>
</evidence>
<dbReference type="KEGG" id="ccar:109064470"/>
<keyword evidence="3" id="KW-0813">Transport</keyword>
<dbReference type="GeneID" id="109064470"/>
<feature type="region of interest" description="Disordered" evidence="9">
    <location>
        <begin position="297"/>
        <end position="320"/>
    </location>
</feature>
<feature type="region of interest" description="Disordered" evidence="9">
    <location>
        <begin position="116"/>
        <end position="148"/>
    </location>
</feature>
<dbReference type="InterPro" id="IPR029569">
    <property type="entry name" value="CALHM"/>
</dbReference>
<protein>
    <submittedName>
        <fullName evidence="11">Uncharacterized protein LOC109064470</fullName>
    </submittedName>
</protein>
<evidence type="ECO:0000256" key="9">
    <source>
        <dbReference type="SAM" id="MobiDB-lite"/>
    </source>
</evidence>
<dbReference type="GO" id="GO:0005886">
    <property type="term" value="C:plasma membrane"/>
    <property type="evidence" value="ECO:0007669"/>
    <property type="project" value="TreeGrafter"/>
</dbReference>
<keyword evidence="7 10" id="KW-0472">Membrane</keyword>